<evidence type="ECO:0000256" key="1">
    <source>
        <dbReference type="ARBA" id="ARBA00010751"/>
    </source>
</evidence>
<gene>
    <name evidence="2" type="ORF">HHK02_01140</name>
</gene>
<dbReference type="AlphaFoldDB" id="A0A7L6BJN0"/>
<dbReference type="Gene3D" id="3.30.110.70">
    <property type="entry name" value="Hypothetical protein apc22750. Chain B"/>
    <property type="match status" value="1"/>
</dbReference>
<dbReference type="PANTHER" id="PTHR34068">
    <property type="entry name" value="UPF0145 PROTEIN YBJQ"/>
    <property type="match status" value="1"/>
</dbReference>
<accession>A0A7L6BJN0</accession>
<evidence type="ECO:0000313" key="3">
    <source>
        <dbReference type="Proteomes" id="UP000510868"/>
    </source>
</evidence>
<organism evidence="2 3">
    <name type="scientific">Limosilactobacillus reuteri</name>
    <name type="common">Lactobacillus reuteri</name>
    <dbReference type="NCBI Taxonomy" id="1598"/>
    <lineage>
        <taxon>Bacteria</taxon>
        <taxon>Bacillati</taxon>
        <taxon>Bacillota</taxon>
        <taxon>Bacilli</taxon>
        <taxon>Lactobacillales</taxon>
        <taxon>Lactobacillaceae</taxon>
        <taxon>Limosilactobacillus</taxon>
    </lineage>
</organism>
<comment type="similarity">
    <text evidence="1">Belongs to the UPF0145 family.</text>
</comment>
<name>A0A7L6BJN0_LIMRT</name>
<proteinExistence type="inferred from homology"/>
<evidence type="ECO:0000313" key="2">
    <source>
        <dbReference type="EMBL" id="QLQ61969.1"/>
    </source>
</evidence>
<sequence length="160" mass="17397">MSELFNALKTNVKGIASDFQDHAQKRLYEKEKENFDSLSEEDKQVVLAADEMIAITSDHYPHKDYEVIGDAFGVFVASKNALSDFGASAKNLIGGELGGYSKMNMTAKTLAVRRMKIDAANQGADAVIAMRLNQSASGIGNSDNMLTFSAYGTAIKFIEQ</sequence>
<protein>
    <submittedName>
        <fullName evidence="2">Heavy metal-binding domain-containing protein</fullName>
    </submittedName>
</protein>
<dbReference type="PANTHER" id="PTHR34068:SF2">
    <property type="entry name" value="UPF0145 PROTEIN SCO3412"/>
    <property type="match status" value="1"/>
</dbReference>
<dbReference type="InterPro" id="IPR002765">
    <property type="entry name" value="UPF0145_YbjQ-like"/>
</dbReference>
<dbReference type="EMBL" id="CP059275">
    <property type="protein sequence ID" value="QLQ61969.1"/>
    <property type="molecule type" value="Genomic_DNA"/>
</dbReference>
<dbReference type="Pfam" id="PF01906">
    <property type="entry name" value="YbjQ_1"/>
    <property type="match status" value="1"/>
</dbReference>
<dbReference type="Proteomes" id="UP000510868">
    <property type="component" value="Chromosome"/>
</dbReference>
<reference evidence="2 3" key="1">
    <citation type="submission" date="2020-07" db="EMBL/GenBank/DDBJ databases">
        <title>Genome sequence of Lactobacillus reuteri CNEI-KCA3 isolated from the faeces of a reared-broiler chicken, South-East Nigeria, reveals presence of CRISPR arrays.</title>
        <authorList>
            <person name="Anukam K.C."/>
            <person name="Ibezim C.N."/>
            <person name="BeecK W.V."/>
            <person name="Allonsius C."/>
            <person name="Broek M.D."/>
            <person name="Tuyaerts I."/>
            <person name="Attama A."/>
            <person name="Esimone C.O."/>
            <person name="Lebeer S."/>
        </authorList>
    </citation>
    <scope>NUCLEOTIDE SEQUENCE [LARGE SCALE GENOMIC DNA]</scope>
    <source>
        <strain evidence="2 3">CNEI-KCA3</strain>
    </source>
</reference>
<dbReference type="SUPFAM" id="SSF117782">
    <property type="entry name" value="YbjQ-like"/>
    <property type="match status" value="1"/>
</dbReference>
<dbReference type="RefSeq" id="WP_117115131.1">
    <property type="nucleotide sequence ID" value="NZ_CP059275.1"/>
</dbReference>
<dbReference type="InterPro" id="IPR035439">
    <property type="entry name" value="UPF0145_dom_sf"/>
</dbReference>